<dbReference type="RefSeq" id="WP_109968878.1">
    <property type="nucleotide sequence ID" value="NZ_CP176093.1"/>
</dbReference>
<dbReference type="OrthoDB" id="24039at2157"/>
<comment type="caution">
    <text evidence="2">The sequence shown here is derived from an EMBL/GenBank/DDBJ whole genome shotgun (WGS) entry which is preliminary data.</text>
</comment>
<dbReference type="PROSITE" id="PS50983">
    <property type="entry name" value="FE_B12_PBP"/>
    <property type="match status" value="1"/>
</dbReference>
<feature type="domain" description="Fe/B12 periplasmic-binding" evidence="1">
    <location>
        <begin position="48"/>
        <end position="314"/>
    </location>
</feature>
<evidence type="ECO:0000259" key="1">
    <source>
        <dbReference type="PROSITE" id="PS50983"/>
    </source>
</evidence>
<protein>
    <submittedName>
        <fullName evidence="2">Iron ABC transporter substrate-binding protein</fullName>
    </submittedName>
</protein>
<dbReference type="Gene3D" id="1.20.58.2180">
    <property type="match status" value="1"/>
</dbReference>
<dbReference type="Gene3D" id="3.40.50.1980">
    <property type="entry name" value="Nitrogenase molybdenum iron protein domain"/>
    <property type="match status" value="2"/>
</dbReference>
<dbReference type="EMBL" id="QGMY01000008">
    <property type="protein sequence ID" value="PWR71260.1"/>
    <property type="molecule type" value="Genomic_DNA"/>
</dbReference>
<dbReference type="SUPFAM" id="SSF53807">
    <property type="entry name" value="Helical backbone' metal receptor"/>
    <property type="match status" value="1"/>
</dbReference>
<dbReference type="InterPro" id="IPR050902">
    <property type="entry name" value="ABC_Transporter_SBP"/>
</dbReference>
<dbReference type="PANTHER" id="PTHR30535">
    <property type="entry name" value="VITAMIN B12-BINDING PROTEIN"/>
    <property type="match status" value="1"/>
</dbReference>
<dbReference type="PANTHER" id="PTHR30535:SF34">
    <property type="entry name" value="MOLYBDATE-BINDING PROTEIN MOLA"/>
    <property type="match status" value="1"/>
</dbReference>
<evidence type="ECO:0000313" key="3">
    <source>
        <dbReference type="Proteomes" id="UP000245657"/>
    </source>
</evidence>
<keyword evidence="3" id="KW-1185">Reference proteome</keyword>
<reference evidence="2 3" key="1">
    <citation type="submission" date="2018-05" db="EMBL/GenBank/DDBJ databases">
        <title>Draft genome of Methanospirillum lacunae Ki8-1.</title>
        <authorList>
            <person name="Dueholm M.S."/>
            <person name="Nielsen P.H."/>
            <person name="Bakmann L.F."/>
            <person name="Otzen D.E."/>
        </authorList>
    </citation>
    <scope>NUCLEOTIDE SEQUENCE [LARGE SCALE GENOMIC DNA]</scope>
    <source>
        <strain evidence="2 3">Ki8-1</strain>
    </source>
</reference>
<gene>
    <name evidence="2" type="ORF">DK846_10350</name>
</gene>
<organism evidence="2 3">
    <name type="scientific">Methanospirillum lacunae</name>
    <dbReference type="NCBI Taxonomy" id="668570"/>
    <lineage>
        <taxon>Archaea</taxon>
        <taxon>Methanobacteriati</taxon>
        <taxon>Methanobacteriota</taxon>
        <taxon>Stenosarchaea group</taxon>
        <taxon>Methanomicrobia</taxon>
        <taxon>Methanomicrobiales</taxon>
        <taxon>Methanospirillaceae</taxon>
        <taxon>Methanospirillum</taxon>
    </lineage>
</organism>
<evidence type="ECO:0000313" key="2">
    <source>
        <dbReference type="EMBL" id="PWR71260.1"/>
    </source>
</evidence>
<dbReference type="GeneID" id="97547119"/>
<dbReference type="InterPro" id="IPR002491">
    <property type="entry name" value="ABC_transptr_periplasmic_BD"/>
</dbReference>
<dbReference type="Pfam" id="PF01497">
    <property type="entry name" value="Peripla_BP_2"/>
    <property type="match status" value="1"/>
</dbReference>
<accession>A0A2V2MYB6</accession>
<proteinExistence type="predicted"/>
<name>A0A2V2MYB6_9EURY</name>
<dbReference type="AlphaFoldDB" id="A0A2V2MYB6"/>
<dbReference type="Proteomes" id="UP000245657">
    <property type="component" value="Unassembled WGS sequence"/>
</dbReference>
<sequence>MNLRKIIVCILMLMVLSIPVSVWAEANQTQTITDMAGRTVTIPAHIEGVLGTSPPTTMLIYMIAPDKLLGWNSNNTGFLPAKYLNLPAVGGWFGGKEGNYESFLAMHPDIILEGYNQQGDMKSTVDARQDKFGSLPVVGVENSVDALSYEKPIKFMGDLLGESAQADKMITFYNSVLDQVQSKVSAIPESKKVTVYQAAGNDGLTTEVKGSPHSQLIDIAGGINVVDEPLTDAFGEIKVSMEQVMTWNPDVIIVEDANLYKKMFTDPSWSQIKAVKDKRVYLTPKTPFSWYDHPPGVNRIIGIPWTAKMLYPDEFKDLDLNQLIKDFHLIFLHFDITDDQIKSALNPVAS</sequence>